<dbReference type="Pfam" id="PF00682">
    <property type="entry name" value="HMGL-like"/>
    <property type="match status" value="1"/>
</dbReference>
<dbReference type="CDD" id="cd07937">
    <property type="entry name" value="DRE_TIM_PC_TC_5S"/>
    <property type="match status" value="1"/>
</dbReference>
<dbReference type="InterPro" id="IPR013785">
    <property type="entry name" value="Aldolase_TIM"/>
</dbReference>
<sequence>MKKKINVIETTLRDGQQSLWATRMTTPMLYPVLPVLDRAGFDAIECMGTAVMDSCVRYLREDPWERLRLLGREITRTPLQMIGICIGFSVGKALLADDILELFFRRCAQNGIDRFFLMDGLNDIRNFEVPIRAAHKEGAKVLGAVVYSISPVHSDEHFVEKTRELADLGADTLVLKDPNGILTPERARILVPKMRAVAPERPFYVHSHCVTGLGPAANLEAVRHGAEGLWTATRTLANGFSLPATDSMVRNLVRDGYAVDVDLDAVEEIERHFARVAARHKKPVGTPAEFDPAFYQHQMPGGMLSNFHAQMTQLGLAHRIDEVFDEIPAVREDLGWALMVTPFSQLIGTQAALNVLYGRYAVTLDEVDRLVLGYYGKTPGAVSGELLDSVTRRTGKTPIAERPGLTVEPVIERFRRENGPFASDEEMLLGYLFMPEYIAGLKSAGPLPLDERSRAGSVVDLVREVARRKDIKQFHLSMS</sequence>
<keyword evidence="3" id="KW-1185">Reference proteome</keyword>
<proteinExistence type="predicted"/>
<dbReference type="GO" id="GO:0005737">
    <property type="term" value="C:cytoplasm"/>
    <property type="evidence" value="ECO:0007669"/>
    <property type="project" value="TreeGrafter"/>
</dbReference>
<dbReference type="InterPro" id="IPR003379">
    <property type="entry name" value="Carboxylase_cons_dom"/>
</dbReference>
<accession>A0A964WVR4</accession>
<dbReference type="GO" id="GO:0006094">
    <property type="term" value="P:gluconeogenesis"/>
    <property type="evidence" value="ECO:0007669"/>
    <property type="project" value="TreeGrafter"/>
</dbReference>
<dbReference type="Gene3D" id="3.20.20.70">
    <property type="entry name" value="Aldolase class I"/>
    <property type="match status" value="1"/>
</dbReference>
<comment type="caution">
    <text evidence="2">The sequence shown here is derived from an EMBL/GenBank/DDBJ whole genome shotgun (WGS) entry which is preliminary data.</text>
</comment>
<dbReference type="GO" id="GO:0004736">
    <property type="term" value="F:pyruvate carboxylase activity"/>
    <property type="evidence" value="ECO:0007669"/>
    <property type="project" value="UniProtKB-EC"/>
</dbReference>
<keyword evidence="2" id="KW-0670">Pyruvate</keyword>
<organism evidence="2 3">
    <name type="scientific">Propylenella binzhouense</name>
    <dbReference type="NCBI Taxonomy" id="2555902"/>
    <lineage>
        <taxon>Bacteria</taxon>
        <taxon>Pseudomonadati</taxon>
        <taxon>Pseudomonadota</taxon>
        <taxon>Alphaproteobacteria</taxon>
        <taxon>Hyphomicrobiales</taxon>
        <taxon>Propylenellaceae</taxon>
        <taxon>Propylenella</taxon>
    </lineage>
</organism>
<keyword evidence="2" id="KW-0436">Ligase</keyword>
<dbReference type="Pfam" id="PF02436">
    <property type="entry name" value="PYC_OADA"/>
    <property type="match status" value="1"/>
</dbReference>
<dbReference type="EMBL" id="SPKJ01000193">
    <property type="protein sequence ID" value="MYZ50512.1"/>
    <property type="molecule type" value="Genomic_DNA"/>
</dbReference>
<dbReference type="InterPro" id="IPR055268">
    <property type="entry name" value="PCB-like"/>
</dbReference>
<evidence type="ECO:0000313" key="2">
    <source>
        <dbReference type="EMBL" id="MYZ50512.1"/>
    </source>
</evidence>
<evidence type="ECO:0000259" key="1">
    <source>
        <dbReference type="PROSITE" id="PS50991"/>
    </source>
</evidence>
<dbReference type="EC" id="6.4.1.1" evidence="2"/>
<dbReference type="SUPFAM" id="SSF51569">
    <property type="entry name" value="Aldolase"/>
    <property type="match status" value="1"/>
</dbReference>
<gene>
    <name evidence="2" type="ORF">E4O86_22695</name>
</gene>
<dbReference type="Proteomes" id="UP000773614">
    <property type="component" value="Unassembled WGS sequence"/>
</dbReference>
<dbReference type="PROSITE" id="PS50991">
    <property type="entry name" value="PYR_CT"/>
    <property type="match status" value="1"/>
</dbReference>
<dbReference type="InterPro" id="IPR000891">
    <property type="entry name" value="PYR_CT"/>
</dbReference>
<dbReference type="SUPFAM" id="SSF89000">
    <property type="entry name" value="post-HMGL domain-like"/>
    <property type="match status" value="1"/>
</dbReference>
<protein>
    <submittedName>
        <fullName evidence="2">Pyruvate carboxylase subunit B</fullName>
        <ecNumber evidence="2">6.4.1.1</ecNumber>
    </submittedName>
</protein>
<evidence type="ECO:0000313" key="3">
    <source>
        <dbReference type="Proteomes" id="UP000773614"/>
    </source>
</evidence>
<dbReference type="OrthoDB" id="9769961at2"/>
<name>A0A964WVR4_9HYPH</name>
<dbReference type="PANTHER" id="PTHR43778:SF2">
    <property type="entry name" value="PYRUVATE CARBOXYLASE, MITOCHONDRIAL"/>
    <property type="match status" value="1"/>
</dbReference>
<feature type="domain" description="Pyruvate carboxyltransferase" evidence="1">
    <location>
        <begin position="5"/>
        <end position="267"/>
    </location>
</feature>
<dbReference type="NCBIfam" id="NF006761">
    <property type="entry name" value="PRK09282.1"/>
    <property type="match status" value="1"/>
</dbReference>
<reference evidence="2" key="1">
    <citation type="submission" date="2019-03" db="EMBL/GenBank/DDBJ databases">
        <title>Afifella sp. nov., isolated from activated sludge.</title>
        <authorList>
            <person name="Li Q."/>
            <person name="Liu Y."/>
        </authorList>
    </citation>
    <scope>NUCLEOTIDE SEQUENCE</scope>
    <source>
        <strain evidence="2">L72</strain>
    </source>
</reference>
<dbReference type="RefSeq" id="WP_161142826.1">
    <property type="nucleotide sequence ID" value="NZ_SPKJ01000193.1"/>
</dbReference>
<dbReference type="AlphaFoldDB" id="A0A964WVR4"/>
<dbReference type="PANTHER" id="PTHR43778">
    <property type="entry name" value="PYRUVATE CARBOXYLASE"/>
    <property type="match status" value="1"/>
</dbReference>